<dbReference type="Pfam" id="PF04116">
    <property type="entry name" value="FA_hydroxylase"/>
    <property type="match status" value="1"/>
</dbReference>
<dbReference type="Proteomes" id="UP000515758">
    <property type="component" value="Chromosome"/>
</dbReference>
<keyword evidence="4 5" id="KW-0472">Membrane</keyword>
<gene>
    <name evidence="7" type="ORF">WP2W18E11_01470</name>
</gene>
<evidence type="ECO:0000313" key="7">
    <source>
        <dbReference type="EMBL" id="BBQ47149.1"/>
    </source>
</evidence>
<evidence type="ECO:0000256" key="5">
    <source>
        <dbReference type="SAM" id="Phobius"/>
    </source>
</evidence>
<proteinExistence type="predicted"/>
<accession>A0A1C2T8N3</accession>
<name>A0A1C2T8N3_ACIPI</name>
<dbReference type="InterPro" id="IPR050307">
    <property type="entry name" value="Sterol_Desaturase_Related"/>
</dbReference>
<feature type="transmembrane region" description="Helical" evidence="5">
    <location>
        <begin position="106"/>
        <end position="128"/>
    </location>
</feature>
<dbReference type="RefSeq" id="WP_017481817.1">
    <property type="nucleotide sequence ID" value="NZ_AP021936.1"/>
</dbReference>
<dbReference type="GO" id="GO:0016491">
    <property type="term" value="F:oxidoreductase activity"/>
    <property type="evidence" value="ECO:0007669"/>
    <property type="project" value="InterPro"/>
</dbReference>
<dbReference type="GO" id="GO:0016020">
    <property type="term" value="C:membrane"/>
    <property type="evidence" value="ECO:0007669"/>
    <property type="project" value="UniProtKB-SubCell"/>
</dbReference>
<dbReference type="GO" id="GO:0005506">
    <property type="term" value="F:iron ion binding"/>
    <property type="evidence" value="ECO:0007669"/>
    <property type="project" value="InterPro"/>
</dbReference>
<dbReference type="InterPro" id="IPR006694">
    <property type="entry name" value="Fatty_acid_hydroxylase"/>
</dbReference>
<evidence type="ECO:0000313" key="8">
    <source>
        <dbReference type="Proteomes" id="UP000515758"/>
    </source>
</evidence>
<feature type="domain" description="Fatty acid hydroxylase" evidence="6">
    <location>
        <begin position="114"/>
        <end position="246"/>
    </location>
</feature>
<evidence type="ECO:0000256" key="2">
    <source>
        <dbReference type="ARBA" id="ARBA00022692"/>
    </source>
</evidence>
<feature type="transmembrane region" description="Helical" evidence="5">
    <location>
        <begin position="35"/>
        <end position="53"/>
    </location>
</feature>
<evidence type="ECO:0000256" key="4">
    <source>
        <dbReference type="ARBA" id="ARBA00023136"/>
    </source>
</evidence>
<dbReference type="AlphaFoldDB" id="A0A1C2T8N3"/>
<keyword evidence="2 5" id="KW-0812">Transmembrane</keyword>
<evidence type="ECO:0000256" key="1">
    <source>
        <dbReference type="ARBA" id="ARBA00004370"/>
    </source>
</evidence>
<feature type="transmembrane region" description="Helical" evidence="5">
    <location>
        <begin position="164"/>
        <end position="191"/>
    </location>
</feature>
<evidence type="ECO:0000256" key="3">
    <source>
        <dbReference type="ARBA" id="ARBA00022989"/>
    </source>
</evidence>
<dbReference type="GO" id="GO:0008610">
    <property type="term" value="P:lipid biosynthetic process"/>
    <property type="evidence" value="ECO:0007669"/>
    <property type="project" value="InterPro"/>
</dbReference>
<dbReference type="PANTHER" id="PTHR11863">
    <property type="entry name" value="STEROL DESATURASE"/>
    <property type="match status" value="1"/>
</dbReference>
<evidence type="ECO:0000259" key="6">
    <source>
        <dbReference type="Pfam" id="PF04116"/>
    </source>
</evidence>
<protein>
    <submittedName>
        <fullName evidence="7">Sterol desaturase</fullName>
    </submittedName>
</protein>
<sequence>MLKYSHFLIRYLSYPILSVTTLAIVLLMAYQKIPYWPSALVCIVSISAMVAMLERFLPYQQKWLHDQDDTFTDIFHAIFNVALILITATILQFILKFEFFSKLWPIQWPIWVQFLLVGIIIDFGLWYMHKLSHRRRWLWKLHAIHHQPKRLYWLNGEKRHPLSAIALATPSLLVLTILGAPTLLIGCWLTFTAVHLSFQHANLDYRAGPLKHVFAVAEVHRWHHKQGFGSKNFAEVFVIWDHIFGTFHYEEKAVSADSLGIRTPISNRYFKQLLWPFKK</sequence>
<reference evidence="7 8" key="1">
    <citation type="submission" date="2019-12" db="EMBL/GenBank/DDBJ databases">
        <title>complete genome sequences of Acinetobacter pittii str. WP2-W18-ESBL-11 isolated from wastewater treatment plant effluent.</title>
        <authorList>
            <person name="Sekizuka T."/>
            <person name="Itokawa K."/>
            <person name="Yatsu K."/>
            <person name="Inamine Y."/>
            <person name="Kuroda M."/>
        </authorList>
    </citation>
    <scope>NUCLEOTIDE SEQUENCE [LARGE SCALE GENOMIC DNA]</scope>
    <source>
        <strain evidence="7 8">WP2-W18-ESBL-11</strain>
    </source>
</reference>
<organism evidence="7 8">
    <name type="scientific">Acinetobacter pittii</name>
    <name type="common">Acinetobacter genomosp. 3</name>
    <dbReference type="NCBI Taxonomy" id="48296"/>
    <lineage>
        <taxon>Bacteria</taxon>
        <taxon>Pseudomonadati</taxon>
        <taxon>Pseudomonadota</taxon>
        <taxon>Gammaproteobacteria</taxon>
        <taxon>Moraxellales</taxon>
        <taxon>Moraxellaceae</taxon>
        <taxon>Acinetobacter</taxon>
        <taxon>Acinetobacter calcoaceticus/baumannii complex</taxon>
    </lineage>
</organism>
<feature type="transmembrane region" description="Helical" evidence="5">
    <location>
        <begin position="74"/>
        <end position="94"/>
    </location>
</feature>
<dbReference type="EMBL" id="AP021936">
    <property type="protein sequence ID" value="BBQ47149.1"/>
    <property type="molecule type" value="Genomic_DNA"/>
</dbReference>
<keyword evidence="3 5" id="KW-1133">Transmembrane helix</keyword>
<comment type="subcellular location">
    <subcellularLocation>
        <location evidence="1">Membrane</location>
    </subcellularLocation>
</comment>
<feature type="transmembrane region" description="Helical" evidence="5">
    <location>
        <begin position="12"/>
        <end position="29"/>
    </location>
</feature>